<keyword evidence="3" id="KW-0804">Transcription</keyword>
<gene>
    <name evidence="5" type="ORF">FEM33_17090</name>
</gene>
<dbReference type="Gene3D" id="3.40.50.1360">
    <property type="match status" value="1"/>
</dbReference>
<dbReference type="InterPro" id="IPR036388">
    <property type="entry name" value="WH-like_DNA-bd_sf"/>
</dbReference>
<dbReference type="AlphaFoldDB" id="A0A5M8QQE9"/>
<dbReference type="InterPro" id="IPR036390">
    <property type="entry name" value="WH_DNA-bd_sf"/>
</dbReference>
<feature type="domain" description="HTH deoR-type" evidence="4">
    <location>
        <begin position="4"/>
        <end position="59"/>
    </location>
</feature>
<dbReference type="Proteomes" id="UP000323994">
    <property type="component" value="Unassembled WGS sequence"/>
</dbReference>
<dbReference type="Pfam" id="PF00455">
    <property type="entry name" value="DeoRC"/>
    <property type="match status" value="1"/>
</dbReference>
<dbReference type="InterPro" id="IPR014036">
    <property type="entry name" value="DeoR-like_C"/>
</dbReference>
<dbReference type="PANTHER" id="PTHR30363:SF44">
    <property type="entry name" value="AGA OPERON TRANSCRIPTIONAL REPRESSOR-RELATED"/>
    <property type="match status" value="1"/>
</dbReference>
<dbReference type="SUPFAM" id="SSF46785">
    <property type="entry name" value="Winged helix' DNA-binding domain"/>
    <property type="match status" value="1"/>
</dbReference>
<evidence type="ECO:0000313" key="6">
    <source>
        <dbReference type="Proteomes" id="UP000323994"/>
    </source>
</evidence>
<dbReference type="InterPro" id="IPR050313">
    <property type="entry name" value="Carb_Metab_HTH_regulators"/>
</dbReference>
<dbReference type="PROSITE" id="PS00894">
    <property type="entry name" value="HTH_DEOR_1"/>
    <property type="match status" value="1"/>
</dbReference>
<keyword evidence="6" id="KW-1185">Reference proteome</keyword>
<dbReference type="InterPro" id="IPR001034">
    <property type="entry name" value="DeoR_HTH"/>
</dbReference>
<dbReference type="InterPro" id="IPR037171">
    <property type="entry name" value="NagB/RpiA_transferase-like"/>
</dbReference>
<comment type="caution">
    <text evidence="5">The sequence shown here is derived from an EMBL/GenBank/DDBJ whole genome shotgun (WGS) entry which is preliminary data.</text>
</comment>
<keyword evidence="2" id="KW-0238">DNA-binding</keyword>
<evidence type="ECO:0000256" key="2">
    <source>
        <dbReference type="ARBA" id="ARBA00023125"/>
    </source>
</evidence>
<dbReference type="SMART" id="SM01134">
    <property type="entry name" value="DeoRC"/>
    <property type="match status" value="1"/>
</dbReference>
<dbReference type="SUPFAM" id="SSF100950">
    <property type="entry name" value="NagB/RpiA/CoA transferase-like"/>
    <property type="match status" value="1"/>
</dbReference>
<dbReference type="OrthoDB" id="9797223at2"/>
<dbReference type="PRINTS" id="PR00037">
    <property type="entry name" value="HTHLACR"/>
</dbReference>
<evidence type="ECO:0000256" key="3">
    <source>
        <dbReference type="ARBA" id="ARBA00023163"/>
    </source>
</evidence>
<dbReference type="EMBL" id="VBSN01000049">
    <property type="protein sequence ID" value="KAA6438405.1"/>
    <property type="molecule type" value="Genomic_DNA"/>
</dbReference>
<organism evidence="5 6">
    <name type="scientific">Dyadobacter flavalbus</name>
    <dbReference type="NCBI Taxonomy" id="2579942"/>
    <lineage>
        <taxon>Bacteria</taxon>
        <taxon>Pseudomonadati</taxon>
        <taxon>Bacteroidota</taxon>
        <taxon>Cytophagia</taxon>
        <taxon>Cytophagales</taxon>
        <taxon>Spirosomataceae</taxon>
        <taxon>Dyadobacter</taxon>
    </lineage>
</organism>
<dbReference type="PANTHER" id="PTHR30363">
    <property type="entry name" value="HTH-TYPE TRANSCRIPTIONAL REGULATOR SRLR-RELATED"/>
    <property type="match status" value="1"/>
</dbReference>
<dbReference type="SMART" id="SM00420">
    <property type="entry name" value="HTH_DEOR"/>
    <property type="match status" value="1"/>
</dbReference>
<reference evidence="5 6" key="1">
    <citation type="submission" date="2019-05" db="EMBL/GenBank/DDBJ databases">
        <authorList>
            <person name="Qu J.-H."/>
        </authorList>
    </citation>
    <scope>NUCLEOTIDE SEQUENCE [LARGE SCALE GENOMIC DNA]</scope>
    <source>
        <strain evidence="5 6">NS28</strain>
    </source>
</reference>
<protein>
    <submittedName>
        <fullName evidence="5">DeoR/GlpR transcriptional regulator</fullName>
    </submittedName>
</protein>
<dbReference type="InterPro" id="IPR018356">
    <property type="entry name" value="Tscrpt_reg_HTH_DeoR_CS"/>
</dbReference>
<dbReference type="InterPro" id="IPR047779">
    <property type="entry name" value="AgaR-like"/>
</dbReference>
<name>A0A5M8QQE9_9BACT</name>
<dbReference type="GO" id="GO:0003700">
    <property type="term" value="F:DNA-binding transcription factor activity"/>
    <property type="evidence" value="ECO:0007669"/>
    <property type="project" value="InterPro"/>
</dbReference>
<evidence type="ECO:0000259" key="4">
    <source>
        <dbReference type="PROSITE" id="PS51000"/>
    </source>
</evidence>
<dbReference type="PROSITE" id="PS51000">
    <property type="entry name" value="HTH_DEOR_2"/>
    <property type="match status" value="1"/>
</dbReference>
<proteinExistence type="predicted"/>
<dbReference type="RefSeq" id="WP_138282241.1">
    <property type="nucleotide sequence ID" value="NZ_VBSN01000049.1"/>
</dbReference>
<dbReference type="Pfam" id="PF08220">
    <property type="entry name" value="HTH_DeoR"/>
    <property type="match status" value="1"/>
</dbReference>
<dbReference type="Gene3D" id="1.10.10.10">
    <property type="entry name" value="Winged helix-like DNA-binding domain superfamily/Winged helix DNA-binding domain"/>
    <property type="match status" value="1"/>
</dbReference>
<dbReference type="GO" id="GO:0003677">
    <property type="term" value="F:DNA binding"/>
    <property type="evidence" value="ECO:0007669"/>
    <property type="project" value="UniProtKB-KW"/>
</dbReference>
<keyword evidence="1" id="KW-0805">Transcription regulation</keyword>
<sequence>MKKTAQRRSLILQKLDELGEVNVNDLSELLEVSEVTIRNDLDKLENSNLLVRAHGGAFKTNNIALTVTEKRKINHDIKRLIGRKAVSLINEDDSIILDSGTTTFEISNNLEKFKNLTVISNALDIVNNLAQYENLQVHMPGGYLKEFSMSLVGPMAERNFKQLYCNKLFLGIDGMKANTGFFTHYMEEAHLNQIMIDIAEEVIIVTDSSKFKKSGLAFICGFDKINKVVTDDKIEDADVKMLRQHNVEVIIAHS</sequence>
<dbReference type="NCBIfam" id="NF040755">
    <property type="entry name" value="AgaR"/>
    <property type="match status" value="1"/>
</dbReference>
<evidence type="ECO:0000256" key="1">
    <source>
        <dbReference type="ARBA" id="ARBA00023015"/>
    </source>
</evidence>
<evidence type="ECO:0000313" key="5">
    <source>
        <dbReference type="EMBL" id="KAA6438405.1"/>
    </source>
</evidence>
<accession>A0A5M8QQE9</accession>